<keyword evidence="3 6" id="KW-0863">Zinc-finger</keyword>
<dbReference type="Gene3D" id="3.30.160.60">
    <property type="entry name" value="Classic Zinc Finger"/>
    <property type="match status" value="2"/>
</dbReference>
<reference evidence="8 9" key="1">
    <citation type="submission" date="2024-05" db="EMBL/GenBank/DDBJ databases">
        <authorList>
            <person name="Wallberg A."/>
        </authorList>
    </citation>
    <scope>NUCLEOTIDE SEQUENCE [LARGE SCALE GENOMIC DNA]</scope>
</reference>
<dbReference type="PANTHER" id="PTHR24393:SF34">
    <property type="entry name" value="PR_SET DOMAIN 13"/>
    <property type="match status" value="1"/>
</dbReference>
<dbReference type="GO" id="GO:0008270">
    <property type="term" value="F:zinc ion binding"/>
    <property type="evidence" value="ECO:0007669"/>
    <property type="project" value="UniProtKB-KW"/>
</dbReference>
<organism evidence="8 9">
    <name type="scientific">Meganyctiphanes norvegica</name>
    <name type="common">Northern krill</name>
    <name type="synonym">Thysanopoda norvegica</name>
    <dbReference type="NCBI Taxonomy" id="48144"/>
    <lineage>
        <taxon>Eukaryota</taxon>
        <taxon>Metazoa</taxon>
        <taxon>Ecdysozoa</taxon>
        <taxon>Arthropoda</taxon>
        <taxon>Crustacea</taxon>
        <taxon>Multicrustacea</taxon>
        <taxon>Malacostraca</taxon>
        <taxon>Eumalacostraca</taxon>
        <taxon>Eucarida</taxon>
        <taxon>Euphausiacea</taxon>
        <taxon>Euphausiidae</taxon>
        <taxon>Meganyctiphanes</taxon>
    </lineage>
</organism>
<dbReference type="PROSITE" id="PS00028">
    <property type="entry name" value="ZINC_FINGER_C2H2_1"/>
    <property type="match status" value="4"/>
</dbReference>
<dbReference type="Proteomes" id="UP001497623">
    <property type="component" value="Unassembled WGS sequence"/>
</dbReference>
<dbReference type="InterPro" id="IPR036236">
    <property type="entry name" value="Znf_C2H2_sf"/>
</dbReference>
<accession>A0AAV2Q3N6</accession>
<evidence type="ECO:0000256" key="5">
    <source>
        <dbReference type="ARBA" id="ARBA00023242"/>
    </source>
</evidence>
<dbReference type="EMBL" id="CAXKWB010002747">
    <property type="protein sequence ID" value="CAL4067546.1"/>
    <property type="molecule type" value="Genomic_DNA"/>
</dbReference>
<dbReference type="InterPro" id="IPR013087">
    <property type="entry name" value="Znf_C2H2_type"/>
</dbReference>
<keyword evidence="1" id="KW-0479">Metal-binding</keyword>
<evidence type="ECO:0000256" key="6">
    <source>
        <dbReference type="PROSITE-ProRule" id="PRU00042"/>
    </source>
</evidence>
<evidence type="ECO:0000256" key="4">
    <source>
        <dbReference type="ARBA" id="ARBA00022833"/>
    </source>
</evidence>
<sequence length="268" mass="31585">MAYTNVKAMYQRHKDIGNLMVFLPVAVKKEFIEEKYANRDNNNSPGKDYDYSKSYMNEDVGVKIKEEKGVTEEPEIIQDVNHIPPHQCIHCNKTFFQNKDLIIHLNKHLRVLIHKLNPQTIPVPVSVEIKPYQCSHCERTFYENKDLTIHLKDHLRVLIHKLDPQIKPVPVSVEIKPYQCSHCDRTYFDNKDLTIHLNKHLRVLIHKLDPQTIQVPVSVEIKPYQCCHCERTFFENKDLSIHLRRHLRVLVHKLDPQTIIPVSMEIKP</sequence>
<keyword evidence="9" id="KW-1185">Reference proteome</keyword>
<feature type="domain" description="C2H2-type" evidence="7">
    <location>
        <begin position="86"/>
        <end position="108"/>
    </location>
</feature>
<dbReference type="GO" id="GO:0001228">
    <property type="term" value="F:DNA-binding transcription activator activity, RNA polymerase II-specific"/>
    <property type="evidence" value="ECO:0007669"/>
    <property type="project" value="TreeGrafter"/>
</dbReference>
<dbReference type="Pfam" id="PF00096">
    <property type="entry name" value="zf-C2H2"/>
    <property type="match status" value="2"/>
</dbReference>
<dbReference type="GO" id="GO:0000978">
    <property type="term" value="F:RNA polymerase II cis-regulatory region sequence-specific DNA binding"/>
    <property type="evidence" value="ECO:0007669"/>
    <property type="project" value="TreeGrafter"/>
</dbReference>
<name>A0AAV2Q3N6_MEGNR</name>
<proteinExistence type="predicted"/>
<evidence type="ECO:0000256" key="3">
    <source>
        <dbReference type="ARBA" id="ARBA00022771"/>
    </source>
</evidence>
<dbReference type="PROSITE" id="PS50157">
    <property type="entry name" value="ZINC_FINGER_C2H2_2"/>
    <property type="match status" value="4"/>
</dbReference>
<protein>
    <recommendedName>
        <fullName evidence="7">C2H2-type domain-containing protein</fullName>
    </recommendedName>
</protein>
<dbReference type="PANTHER" id="PTHR24393">
    <property type="entry name" value="ZINC FINGER PROTEIN"/>
    <property type="match status" value="1"/>
</dbReference>
<evidence type="ECO:0000313" key="8">
    <source>
        <dbReference type="EMBL" id="CAL4067546.1"/>
    </source>
</evidence>
<feature type="domain" description="C2H2-type" evidence="7">
    <location>
        <begin position="178"/>
        <end position="200"/>
    </location>
</feature>
<feature type="domain" description="C2H2-type" evidence="7">
    <location>
        <begin position="224"/>
        <end position="246"/>
    </location>
</feature>
<dbReference type="GO" id="GO:0005634">
    <property type="term" value="C:nucleus"/>
    <property type="evidence" value="ECO:0007669"/>
    <property type="project" value="TreeGrafter"/>
</dbReference>
<keyword evidence="2" id="KW-0677">Repeat</keyword>
<feature type="domain" description="C2H2-type" evidence="7">
    <location>
        <begin position="132"/>
        <end position="154"/>
    </location>
</feature>
<keyword evidence="4" id="KW-0862">Zinc</keyword>
<evidence type="ECO:0000256" key="1">
    <source>
        <dbReference type="ARBA" id="ARBA00022723"/>
    </source>
</evidence>
<dbReference type="SUPFAM" id="SSF57667">
    <property type="entry name" value="beta-beta-alpha zinc fingers"/>
    <property type="match status" value="2"/>
</dbReference>
<gene>
    <name evidence="8" type="ORF">MNOR_LOCUS6600</name>
</gene>
<evidence type="ECO:0000313" key="9">
    <source>
        <dbReference type="Proteomes" id="UP001497623"/>
    </source>
</evidence>
<dbReference type="AlphaFoldDB" id="A0AAV2Q3N6"/>
<evidence type="ECO:0000259" key="7">
    <source>
        <dbReference type="PROSITE" id="PS50157"/>
    </source>
</evidence>
<dbReference type="SMART" id="SM00355">
    <property type="entry name" value="ZnF_C2H2"/>
    <property type="match status" value="4"/>
</dbReference>
<evidence type="ECO:0000256" key="2">
    <source>
        <dbReference type="ARBA" id="ARBA00022737"/>
    </source>
</evidence>
<keyword evidence="5" id="KW-0539">Nucleus</keyword>
<comment type="caution">
    <text evidence="8">The sequence shown here is derived from an EMBL/GenBank/DDBJ whole genome shotgun (WGS) entry which is preliminary data.</text>
</comment>